<comment type="caution">
    <text evidence="5">The sequence shown here is derived from an EMBL/GenBank/DDBJ whole genome shotgun (WGS) entry which is preliminary data.</text>
</comment>
<dbReference type="PANTHER" id="PTHR16263:SF4">
    <property type="entry name" value="TETRATRICOPEPTIDE REPEAT PROTEIN 38"/>
    <property type="match status" value="1"/>
</dbReference>
<reference evidence="5" key="1">
    <citation type="submission" date="2020-01" db="EMBL/GenBank/DDBJ databases">
        <authorList>
            <person name="Rat A."/>
        </authorList>
    </citation>
    <scope>NUCLEOTIDE SEQUENCE</scope>
    <source>
        <strain evidence="5">LMG 28251</strain>
    </source>
</reference>
<evidence type="ECO:0000313" key="6">
    <source>
        <dbReference type="Proteomes" id="UP001196068"/>
    </source>
</evidence>
<proteinExistence type="inferred from homology"/>
<dbReference type="PANTHER" id="PTHR16263">
    <property type="entry name" value="TETRATRICOPEPTIDE REPEAT PROTEIN 38"/>
    <property type="match status" value="1"/>
</dbReference>
<organism evidence="5 6">
    <name type="scientific">Plastoroseomonas arctica</name>
    <dbReference type="NCBI Taxonomy" id="1509237"/>
    <lineage>
        <taxon>Bacteria</taxon>
        <taxon>Pseudomonadati</taxon>
        <taxon>Pseudomonadota</taxon>
        <taxon>Alphaproteobacteria</taxon>
        <taxon>Acetobacterales</taxon>
        <taxon>Acetobacteraceae</taxon>
        <taxon>Plastoroseomonas</taxon>
    </lineage>
</organism>
<evidence type="ECO:0000256" key="3">
    <source>
        <dbReference type="ARBA" id="ARBA00022737"/>
    </source>
</evidence>
<evidence type="ECO:0000256" key="4">
    <source>
        <dbReference type="ARBA" id="ARBA00022803"/>
    </source>
</evidence>
<keyword evidence="6" id="KW-1185">Reference proteome</keyword>
<keyword evidence="4" id="KW-0802">TPR repeat</keyword>
<dbReference type="Proteomes" id="UP001196068">
    <property type="component" value="Unassembled WGS sequence"/>
</dbReference>
<protein>
    <recommendedName>
        <fullName evidence="2">Tetratricopeptide repeat protein 38</fullName>
    </recommendedName>
</protein>
<sequence length="448" mass="47199">MHRDAQGLPLTTASAAAAGAYDHAVEGYLRYAADAGTRIKPLLEADPAAPMAQVLAGSFAMLAFRADAVPGAAAAAARAAALPGTAREQAHAAALTAWAGGAPEQALARWEAILATHPQDILAFRLHHFVAFWSGAGARMLANAEQVLPRIDPAMPGAALLLGCRAFAHEEAGLYTTAEEYGRAAIDASPGDLWAAHAVAHVFEMQGRRAEGTAWIVRLQPHWAAGNNLKHHLWWHEALYALEQGDHGRVLALYDTGFRDLASPLTAALPDLYIDVQNACSMLFRLQLRGVDAGARWEELADRAEARIGDTASAFTLPHWMMALAGAGRFAAAERMLDALRDAAAATPHGPGVTLREAALPACAAVLHRARGAHAAAVEALRPALGALPRLGGSHAQQDVLAQLFLDSAIRAGRRPDAVLLLERAAARHPLPLARRAAYAEAAAALGF</sequence>
<accession>A0AAF1JWG7</accession>
<dbReference type="InterPro" id="IPR011990">
    <property type="entry name" value="TPR-like_helical_dom_sf"/>
</dbReference>
<evidence type="ECO:0000313" key="5">
    <source>
        <dbReference type="EMBL" id="MBR0654143.1"/>
    </source>
</evidence>
<name>A0AAF1JWG7_9PROT</name>
<dbReference type="Gene3D" id="1.25.40.10">
    <property type="entry name" value="Tetratricopeptide repeat domain"/>
    <property type="match status" value="1"/>
</dbReference>
<comment type="similarity">
    <text evidence="1">Belongs to the TTC38 family.</text>
</comment>
<evidence type="ECO:0000256" key="2">
    <source>
        <dbReference type="ARBA" id="ARBA00019992"/>
    </source>
</evidence>
<dbReference type="SUPFAM" id="SSF48452">
    <property type="entry name" value="TPR-like"/>
    <property type="match status" value="1"/>
</dbReference>
<dbReference type="RefSeq" id="WP_211872920.1">
    <property type="nucleotide sequence ID" value="NZ_JAAEDH010000002.1"/>
</dbReference>
<reference evidence="5" key="2">
    <citation type="journal article" date="2021" name="Syst. Appl. Microbiol.">
        <title>Roseomonas hellenica sp. nov., isolated from roots of wild-growing Alkanna tinctoria.</title>
        <authorList>
            <person name="Rat A."/>
            <person name="Naranjo H.D."/>
            <person name="Lebbe L."/>
            <person name="Cnockaert M."/>
            <person name="Krigas N."/>
            <person name="Grigoriadou K."/>
            <person name="Maloupa E."/>
            <person name="Willems A."/>
        </authorList>
    </citation>
    <scope>NUCLEOTIDE SEQUENCE</scope>
    <source>
        <strain evidence="5">LMG 28251</strain>
    </source>
</reference>
<dbReference type="EMBL" id="JAAEDH010000002">
    <property type="protein sequence ID" value="MBR0654143.1"/>
    <property type="molecule type" value="Genomic_DNA"/>
</dbReference>
<keyword evidence="3" id="KW-0677">Repeat</keyword>
<evidence type="ECO:0000256" key="1">
    <source>
        <dbReference type="ARBA" id="ARBA00005857"/>
    </source>
</evidence>
<dbReference type="AlphaFoldDB" id="A0AAF1JWG7"/>
<dbReference type="InterPro" id="IPR033891">
    <property type="entry name" value="TTC38"/>
</dbReference>
<gene>
    <name evidence="5" type="ORF">GXW79_03520</name>
</gene>